<comment type="caution">
    <text evidence="4">The sequence shown here is derived from an EMBL/GenBank/DDBJ whole genome shotgun (WGS) entry which is preliminary data.</text>
</comment>
<name>A0ABW4L9R8_9MICO</name>
<dbReference type="Proteomes" id="UP001597277">
    <property type="component" value="Unassembled WGS sequence"/>
</dbReference>
<keyword evidence="5" id="KW-1185">Reference proteome</keyword>
<gene>
    <name evidence="4" type="primary">modA</name>
    <name evidence="4" type="ORF">ACFSE6_17740</name>
</gene>
<dbReference type="PANTHER" id="PTHR30632:SF0">
    <property type="entry name" value="SULFATE-BINDING PROTEIN"/>
    <property type="match status" value="1"/>
</dbReference>
<dbReference type="SUPFAM" id="SSF53850">
    <property type="entry name" value="Periplasmic binding protein-like II"/>
    <property type="match status" value="1"/>
</dbReference>
<accession>A0ABW4L9R8</accession>
<keyword evidence="3" id="KW-0732">Signal</keyword>
<organism evidence="4 5">
    <name type="scientific">Georgenia deserti</name>
    <dbReference type="NCBI Taxonomy" id="2093781"/>
    <lineage>
        <taxon>Bacteria</taxon>
        <taxon>Bacillati</taxon>
        <taxon>Actinomycetota</taxon>
        <taxon>Actinomycetes</taxon>
        <taxon>Micrococcales</taxon>
        <taxon>Bogoriellaceae</taxon>
        <taxon>Georgenia</taxon>
    </lineage>
</organism>
<dbReference type="RefSeq" id="WP_388010497.1">
    <property type="nucleotide sequence ID" value="NZ_JBHUEE010000012.1"/>
</dbReference>
<sequence length="261" mass="26261">MTSAVRPEAGRETAARPAAPPALVQALALVTVIAACSAEPAEPDRQELTVFVAASLADVAEQVSEQTGLDVTISAAGSSDLVSQVVSGAPADVLVTADEATMARAEEEGVVEEPRPVAVNHPALVVPAGNPAGITGLDDSLHDARLVICAPQVPCGAAAHELANLAGVDLQPVSEEPDVTDVLGSVTSGQADAGVVYDSDVLRGGADLERVEVPEASEVTNIYPAALVAGTDHDEAAEAWLDALTGPSGREALTDAGFGVP</sequence>
<dbReference type="InterPro" id="IPR005950">
    <property type="entry name" value="ModA"/>
</dbReference>
<dbReference type="Pfam" id="PF13531">
    <property type="entry name" value="SBP_bac_11"/>
    <property type="match status" value="1"/>
</dbReference>
<keyword evidence="2" id="KW-0479">Metal-binding</keyword>
<evidence type="ECO:0000256" key="2">
    <source>
        <dbReference type="ARBA" id="ARBA00022723"/>
    </source>
</evidence>
<reference evidence="5" key="1">
    <citation type="journal article" date="2019" name="Int. J. Syst. Evol. Microbiol.">
        <title>The Global Catalogue of Microorganisms (GCM) 10K type strain sequencing project: providing services to taxonomists for standard genome sequencing and annotation.</title>
        <authorList>
            <consortium name="The Broad Institute Genomics Platform"/>
            <consortium name="The Broad Institute Genome Sequencing Center for Infectious Disease"/>
            <person name="Wu L."/>
            <person name="Ma J."/>
        </authorList>
    </citation>
    <scope>NUCLEOTIDE SEQUENCE [LARGE SCALE GENOMIC DNA]</scope>
    <source>
        <strain evidence="5">JCM 17130</strain>
    </source>
</reference>
<evidence type="ECO:0000256" key="3">
    <source>
        <dbReference type="ARBA" id="ARBA00022729"/>
    </source>
</evidence>
<evidence type="ECO:0000256" key="1">
    <source>
        <dbReference type="ARBA" id="ARBA00009175"/>
    </source>
</evidence>
<protein>
    <submittedName>
        <fullName evidence="4">Molybdate ABC transporter substrate-binding protein</fullName>
    </submittedName>
</protein>
<comment type="similarity">
    <text evidence="1">Belongs to the bacterial solute-binding protein ModA family.</text>
</comment>
<proteinExistence type="inferred from homology"/>
<dbReference type="InterPro" id="IPR050682">
    <property type="entry name" value="ModA/WtpA"/>
</dbReference>
<dbReference type="PANTHER" id="PTHR30632">
    <property type="entry name" value="MOLYBDATE-BINDING PERIPLASMIC PROTEIN"/>
    <property type="match status" value="1"/>
</dbReference>
<dbReference type="PIRSF" id="PIRSF004846">
    <property type="entry name" value="ModA"/>
    <property type="match status" value="1"/>
</dbReference>
<evidence type="ECO:0000313" key="5">
    <source>
        <dbReference type="Proteomes" id="UP001597277"/>
    </source>
</evidence>
<evidence type="ECO:0000313" key="4">
    <source>
        <dbReference type="EMBL" id="MFD1719692.1"/>
    </source>
</evidence>
<dbReference type="EMBL" id="JBHUEE010000012">
    <property type="protein sequence ID" value="MFD1719692.1"/>
    <property type="molecule type" value="Genomic_DNA"/>
</dbReference>
<dbReference type="Gene3D" id="3.40.190.10">
    <property type="entry name" value="Periplasmic binding protein-like II"/>
    <property type="match status" value="2"/>
</dbReference>
<dbReference type="NCBIfam" id="TIGR01256">
    <property type="entry name" value="modA"/>
    <property type="match status" value="1"/>
</dbReference>